<dbReference type="AlphaFoldDB" id="Q3A015"/>
<dbReference type="SMART" id="SM00382">
    <property type="entry name" value="AAA"/>
    <property type="match status" value="1"/>
</dbReference>
<dbReference type="InterPro" id="IPR017871">
    <property type="entry name" value="ABC_transporter-like_CS"/>
</dbReference>
<keyword evidence="3" id="KW-0547">Nucleotide-binding</keyword>
<dbReference type="GO" id="GO:0005524">
    <property type="term" value="F:ATP binding"/>
    <property type="evidence" value="ECO:0007669"/>
    <property type="project" value="UniProtKB-KW"/>
</dbReference>
<dbReference type="HOGENOM" id="CLU_000604_1_11_7"/>
<evidence type="ECO:0000256" key="1">
    <source>
        <dbReference type="ARBA" id="ARBA00005417"/>
    </source>
</evidence>
<dbReference type="Proteomes" id="UP000002534">
    <property type="component" value="Chromosome"/>
</dbReference>
<protein>
    <submittedName>
        <fullName evidence="6">Metal ABC transporter, ATP-binding protein</fullName>
    </submittedName>
</protein>
<dbReference type="PANTHER" id="PTHR42734">
    <property type="entry name" value="METAL TRANSPORT SYSTEM ATP-BINDING PROTEIN TM_0124-RELATED"/>
    <property type="match status" value="1"/>
</dbReference>
<evidence type="ECO:0000256" key="3">
    <source>
        <dbReference type="ARBA" id="ARBA00022741"/>
    </source>
</evidence>
<dbReference type="FunFam" id="3.40.50.300:FF:000134">
    <property type="entry name" value="Iron-enterobactin ABC transporter ATP-binding protein"/>
    <property type="match status" value="1"/>
</dbReference>
<dbReference type="Gene3D" id="3.40.50.300">
    <property type="entry name" value="P-loop containing nucleotide triphosphate hydrolases"/>
    <property type="match status" value="1"/>
</dbReference>
<evidence type="ECO:0000256" key="2">
    <source>
        <dbReference type="ARBA" id="ARBA00022448"/>
    </source>
</evidence>
<dbReference type="InterPro" id="IPR027417">
    <property type="entry name" value="P-loop_NTPase"/>
</dbReference>
<dbReference type="eggNOG" id="COG1120">
    <property type="taxonomic scope" value="Bacteria"/>
</dbReference>
<sequence>MKLTVANVDFSYNSHPVLSDVSFSLDRGQVMCVLGVNGAGKSTLLKCLNRILTPHRGSVLVDGDDLLRMSQNNVARRVGYVPQRHPETRLSVFEAVLMGRKPHIRWSLGAEDYALVEDIITQMGISDLAMRSVSDLSGGELQKVIIARALAQSPAVLLLDEPTSNLDLKNQLEVMELICRIVETQNLSAVVAIHDLNIALRFADRFVFLKEQSVHAVSTREDLDSEMIWQVYGVRVALREFAGHTVVVPM</sequence>
<reference evidence="6 7" key="2">
    <citation type="journal article" date="2012" name="BMC Genomics">
        <title>The genome of Pelobacter carbinolicus reveals surprising metabolic capabilities and physiological features.</title>
        <authorList>
            <person name="Aklujkar M."/>
            <person name="Haveman S.A."/>
            <person name="Didonato R.Jr."/>
            <person name="Chertkov O."/>
            <person name="Han C.S."/>
            <person name="Land M.L."/>
            <person name="Brown P."/>
            <person name="Lovley D.R."/>
        </authorList>
    </citation>
    <scope>NUCLEOTIDE SEQUENCE [LARGE SCALE GENOMIC DNA]</scope>
    <source>
        <strain evidence="7">DSM 2380 / NBRC 103641 / GraBd1</strain>
    </source>
</reference>
<dbReference type="GO" id="GO:0016887">
    <property type="term" value="F:ATP hydrolysis activity"/>
    <property type="evidence" value="ECO:0007669"/>
    <property type="project" value="InterPro"/>
</dbReference>
<evidence type="ECO:0000259" key="5">
    <source>
        <dbReference type="PROSITE" id="PS50893"/>
    </source>
</evidence>
<dbReference type="Pfam" id="PF00005">
    <property type="entry name" value="ABC_tran"/>
    <property type="match status" value="1"/>
</dbReference>
<organism evidence="6 7">
    <name type="scientific">Syntrophotalea carbinolica (strain DSM 2380 / NBRC 103641 / GraBd1)</name>
    <name type="common">Pelobacter carbinolicus</name>
    <dbReference type="NCBI Taxonomy" id="338963"/>
    <lineage>
        <taxon>Bacteria</taxon>
        <taxon>Pseudomonadati</taxon>
        <taxon>Thermodesulfobacteriota</taxon>
        <taxon>Desulfuromonadia</taxon>
        <taxon>Desulfuromonadales</taxon>
        <taxon>Syntrophotaleaceae</taxon>
        <taxon>Syntrophotalea</taxon>
    </lineage>
</organism>
<reference evidence="7" key="1">
    <citation type="submission" date="2005-10" db="EMBL/GenBank/DDBJ databases">
        <title>Complete sequence of Pelobacter carbinolicus DSM 2380.</title>
        <authorList>
            <person name="Copeland A."/>
            <person name="Lucas S."/>
            <person name="Lapidus A."/>
            <person name="Barry K."/>
            <person name="Detter J.C."/>
            <person name="Glavina T."/>
            <person name="Hammon N."/>
            <person name="Israni S."/>
            <person name="Pitluck S."/>
            <person name="Chertkov O."/>
            <person name="Schmutz J."/>
            <person name="Larimer F."/>
            <person name="Land M."/>
            <person name="Kyrpides N."/>
            <person name="Ivanova N."/>
            <person name="Richardson P."/>
        </authorList>
    </citation>
    <scope>NUCLEOTIDE SEQUENCE [LARGE SCALE GENOMIC DNA]</scope>
    <source>
        <strain evidence="7">DSM 2380 / NBRC 103641 / GraBd1</strain>
    </source>
</reference>
<evidence type="ECO:0000313" key="6">
    <source>
        <dbReference type="EMBL" id="ABA90292.1"/>
    </source>
</evidence>
<dbReference type="InterPro" id="IPR050153">
    <property type="entry name" value="Metal_Ion_Import_ABC"/>
</dbReference>
<dbReference type="OrthoDB" id="9809450at2"/>
<dbReference type="InterPro" id="IPR003439">
    <property type="entry name" value="ABC_transporter-like_ATP-bd"/>
</dbReference>
<keyword evidence="7" id="KW-1185">Reference proteome</keyword>
<evidence type="ECO:0000313" key="7">
    <source>
        <dbReference type="Proteomes" id="UP000002534"/>
    </source>
</evidence>
<dbReference type="InterPro" id="IPR003593">
    <property type="entry name" value="AAA+_ATPase"/>
</dbReference>
<dbReference type="STRING" id="338963.Pcar_3057"/>
<dbReference type="PANTHER" id="PTHR42734:SF6">
    <property type="entry name" value="MOLYBDATE IMPORT ATP-BINDING PROTEIN MOLC"/>
    <property type="match status" value="1"/>
</dbReference>
<keyword evidence="4 6" id="KW-0067">ATP-binding</keyword>
<dbReference type="KEGG" id="pca:Pcar_3057"/>
<dbReference type="PROSITE" id="PS00211">
    <property type="entry name" value="ABC_TRANSPORTER_1"/>
    <property type="match status" value="1"/>
</dbReference>
<dbReference type="SUPFAM" id="SSF52540">
    <property type="entry name" value="P-loop containing nucleoside triphosphate hydrolases"/>
    <property type="match status" value="1"/>
</dbReference>
<dbReference type="PROSITE" id="PS50893">
    <property type="entry name" value="ABC_TRANSPORTER_2"/>
    <property type="match status" value="1"/>
</dbReference>
<dbReference type="CDD" id="cd03214">
    <property type="entry name" value="ABC_Iron-Siderophores_B12_Hemin"/>
    <property type="match status" value="1"/>
</dbReference>
<name>Q3A015_SYNC1</name>
<dbReference type="RefSeq" id="WP_011342850.1">
    <property type="nucleotide sequence ID" value="NC_007498.2"/>
</dbReference>
<comment type="similarity">
    <text evidence="1">Belongs to the ABC transporter superfamily.</text>
</comment>
<proteinExistence type="inferred from homology"/>
<keyword evidence="2" id="KW-0813">Transport</keyword>
<accession>Q3A015</accession>
<feature type="domain" description="ABC transporter" evidence="5">
    <location>
        <begin position="3"/>
        <end position="236"/>
    </location>
</feature>
<evidence type="ECO:0000256" key="4">
    <source>
        <dbReference type="ARBA" id="ARBA00022840"/>
    </source>
</evidence>
<gene>
    <name evidence="6" type="ordered locus">Pcar_3057</name>
</gene>
<dbReference type="EMBL" id="CP000142">
    <property type="protein sequence ID" value="ABA90292.1"/>
    <property type="molecule type" value="Genomic_DNA"/>
</dbReference>